<dbReference type="Pfam" id="PF01571">
    <property type="entry name" value="GCV_T"/>
    <property type="match status" value="1"/>
</dbReference>
<evidence type="ECO:0000313" key="4">
    <source>
        <dbReference type="EMBL" id="TPW44494.1"/>
    </source>
</evidence>
<evidence type="ECO:0000256" key="1">
    <source>
        <dbReference type="ARBA" id="ARBA00022576"/>
    </source>
</evidence>
<dbReference type="SUPFAM" id="SSF103025">
    <property type="entry name" value="Folate-binding domain"/>
    <property type="match status" value="1"/>
</dbReference>
<comment type="caution">
    <text evidence="4">The sequence shown here is derived from an EMBL/GenBank/DDBJ whole genome shotgun (WGS) entry which is preliminary data.</text>
</comment>
<dbReference type="OrthoDB" id="9774591at2"/>
<dbReference type="PIRSF" id="PIRSF006487">
    <property type="entry name" value="GcvT"/>
    <property type="match status" value="1"/>
</dbReference>
<dbReference type="AlphaFoldDB" id="A0A506VEE0"/>
<keyword evidence="5" id="KW-1185">Reference proteome</keyword>
<gene>
    <name evidence="4" type="ORF">FKM52_01945</name>
</gene>
<accession>A0A506VEE0</accession>
<feature type="domain" description="Aminomethyltransferase C-terminal" evidence="3">
    <location>
        <begin position="283"/>
        <end position="361"/>
    </location>
</feature>
<dbReference type="Proteomes" id="UP000319523">
    <property type="component" value="Unassembled WGS sequence"/>
</dbReference>
<dbReference type="Gene3D" id="3.30.1360.120">
    <property type="entry name" value="Probable tRNA modification gtpase trme, domain 1"/>
    <property type="match status" value="1"/>
</dbReference>
<dbReference type="RefSeq" id="WP_141174506.1">
    <property type="nucleotide sequence ID" value="NZ_JBHUFX010000013.1"/>
</dbReference>
<dbReference type="GO" id="GO:0008483">
    <property type="term" value="F:transaminase activity"/>
    <property type="evidence" value="ECO:0007669"/>
    <property type="project" value="UniProtKB-KW"/>
</dbReference>
<dbReference type="InterPro" id="IPR013977">
    <property type="entry name" value="GcvT_C"/>
</dbReference>
<reference evidence="4 5" key="1">
    <citation type="submission" date="2019-06" db="EMBL/GenBank/DDBJ databases">
        <authorList>
            <person name="Yang Y."/>
        </authorList>
    </citation>
    <scope>NUCLEOTIDE SEQUENCE [LARGE SCALE GENOMIC DNA]</scope>
    <source>
        <strain evidence="4 5">BIT-26</strain>
    </source>
</reference>
<dbReference type="InterPro" id="IPR029043">
    <property type="entry name" value="GcvT/YgfZ_C"/>
</dbReference>
<dbReference type="InterPro" id="IPR028896">
    <property type="entry name" value="GcvT/YgfZ/DmdA"/>
</dbReference>
<protein>
    <submittedName>
        <fullName evidence="4">Aminomethyl transferase family protein</fullName>
    </submittedName>
</protein>
<keyword evidence="4" id="KW-0808">Transferase</keyword>
<evidence type="ECO:0000259" key="2">
    <source>
        <dbReference type="Pfam" id="PF01571"/>
    </source>
</evidence>
<feature type="domain" description="GCVT N-terminal" evidence="2">
    <location>
        <begin position="4"/>
        <end position="264"/>
    </location>
</feature>
<name>A0A506VEE0_9GAMM</name>
<dbReference type="Pfam" id="PF08669">
    <property type="entry name" value="GCV_T_C"/>
    <property type="match status" value="1"/>
</dbReference>
<evidence type="ECO:0000313" key="5">
    <source>
        <dbReference type="Proteomes" id="UP000319523"/>
    </source>
</evidence>
<dbReference type="InterPro" id="IPR006222">
    <property type="entry name" value="GCVT_N"/>
</dbReference>
<dbReference type="PANTHER" id="PTHR43757">
    <property type="entry name" value="AMINOMETHYLTRANSFERASE"/>
    <property type="match status" value="1"/>
</dbReference>
<dbReference type="PANTHER" id="PTHR43757:SF2">
    <property type="entry name" value="AMINOMETHYLTRANSFERASE, MITOCHONDRIAL"/>
    <property type="match status" value="1"/>
</dbReference>
<dbReference type="InterPro" id="IPR027266">
    <property type="entry name" value="TrmE/GcvT-like"/>
</dbReference>
<keyword evidence="1" id="KW-0032">Aminotransferase</keyword>
<dbReference type="EMBL" id="VHQI01000001">
    <property type="protein sequence ID" value="TPW44494.1"/>
    <property type="molecule type" value="Genomic_DNA"/>
</dbReference>
<proteinExistence type="predicted"/>
<evidence type="ECO:0000259" key="3">
    <source>
        <dbReference type="Pfam" id="PF08669"/>
    </source>
</evidence>
<dbReference type="SUPFAM" id="SSF101790">
    <property type="entry name" value="Aminomethyltransferase beta-barrel domain"/>
    <property type="match status" value="1"/>
</dbReference>
<organism evidence="4 5">
    <name type="scientific">Mixta tenebrionis</name>
    <dbReference type="NCBI Taxonomy" id="2562439"/>
    <lineage>
        <taxon>Bacteria</taxon>
        <taxon>Pseudomonadati</taxon>
        <taxon>Pseudomonadota</taxon>
        <taxon>Gammaproteobacteria</taxon>
        <taxon>Enterobacterales</taxon>
        <taxon>Erwiniaceae</taxon>
        <taxon>Mixta</taxon>
    </lineage>
</organism>
<sequence length="386" mass="43200">MHTLHDLHLKNHARMGEFNHKIVPAAYHDDDIEYRAVRENALLVDYSHMSIVSVIGEDAWALVNHMASADVSTIRDEQGIYSLVLNEDGTICGDVYILCSDEGYYLLSENMTASAVITRLENILEKAEELDIQDAPEIKSMEEADWGAILLEGPYSWEVLAEVYGFDIIGLPYHEFMNADDGLMIFRCGKHGEFSYLMAGEQPALAALWQQLLERGEKYCLQTGGLDYQKTVRIENPAWDASIYGAYSRNPVELQLQWAVQYDKEDFIGKEAVEEYSRSGVARRVVGMLPVAACTDMQPDDEVVAEGKVVGKLISATFSPARRSFIALALLDEAYAWSDIEGFTIRTRDGDVAAMTHNLPFLYNLSMLVSPTEHSFVDASKSRSAL</sequence>